<evidence type="ECO:0000259" key="7">
    <source>
        <dbReference type="PROSITE" id="PS50888"/>
    </source>
</evidence>
<dbReference type="PANTHER" id="PTHR10985">
    <property type="entry name" value="BASIC HELIX-LOOP-HELIX TRANSCRIPTION FACTOR, HES-RELATED"/>
    <property type="match status" value="1"/>
</dbReference>
<feature type="domain" description="Orange" evidence="8">
    <location>
        <begin position="105"/>
        <end position="138"/>
    </location>
</feature>
<comment type="subcellular location">
    <subcellularLocation>
        <location evidence="1">Nucleus</location>
    </subcellularLocation>
</comment>
<evidence type="ECO:0000259" key="8">
    <source>
        <dbReference type="PROSITE" id="PS51054"/>
    </source>
</evidence>
<evidence type="ECO:0000313" key="9">
    <source>
        <dbReference type="EMBL" id="KAL3403088.1"/>
    </source>
</evidence>
<comment type="caution">
    <text evidence="9">The sequence shown here is derived from an EMBL/GenBank/DDBJ whole genome shotgun (WGS) entry which is preliminary data.</text>
</comment>
<proteinExistence type="predicted"/>
<dbReference type="InterPro" id="IPR003650">
    <property type="entry name" value="Orange_dom"/>
</dbReference>
<dbReference type="SUPFAM" id="SSF158457">
    <property type="entry name" value="Orange domain-like"/>
    <property type="match status" value="1"/>
</dbReference>
<protein>
    <recommendedName>
        <fullName evidence="11">Protein deadpan</fullName>
    </recommendedName>
</protein>
<evidence type="ECO:0000256" key="6">
    <source>
        <dbReference type="SAM" id="MobiDB-lite"/>
    </source>
</evidence>
<feature type="compositionally biased region" description="Low complexity" evidence="6">
    <location>
        <begin position="284"/>
        <end position="297"/>
    </location>
</feature>
<feature type="compositionally biased region" description="Low complexity" evidence="6">
    <location>
        <begin position="387"/>
        <end position="400"/>
    </location>
</feature>
<dbReference type="InterPro" id="IPR036638">
    <property type="entry name" value="HLH_DNA-bd_sf"/>
</dbReference>
<dbReference type="CDD" id="cd18913">
    <property type="entry name" value="bHLH-O_hairy_like"/>
    <property type="match status" value="1"/>
</dbReference>
<feature type="compositionally biased region" description="Polar residues" evidence="6">
    <location>
        <begin position="298"/>
        <end position="310"/>
    </location>
</feature>
<evidence type="ECO:0008006" key="11">
    <source>
        <dbReference type="Google" id="ProtNLM"/>
    </source>
</evidence>
<gene>
    <name evidence="9" type="ORF">TKK_004221</name>
</gene>
<dbReference type="Proteomes" id="UP001627154">
    <property type="component" value="Unassembled WGS sequence"/>
</dbReference>
<evidence type="ECO:0000256" key="4">
    <source>
        <dbReference type="ARBA" id="ARBA00023163"/>
    </source>
</evidence>
<dbReference type="Pfam" id="PF07527">
    <property type="entry name" value="Hairy_orange"/>
    <property type="match status" value="1"/>
</dbReference>
<name>A0ABD2XCM1_9HYME</name>
<dbReference type="EMBL" id="JBJJXI010000032">
    <property type="protein sequence ID" value="KAL3403088.1"/>
    <property type="molecule type" value="Genomic_DNA"/>
</dbReference>
<keyword evidence="4" id="KW-0804">Transcription</keyword>
<keyword evidence="10" id="KW-1185">Reference proteome</keyword>
<dbReference type="PROSITE" id="PS51054">
    <property type="entry name" value="ORANGE"/>
    <property type="match status" value="1"/>
</dbReference>
<feature type="compositionally biased region" description="Polar residues" evidence="6">
    <location>
        <begin position="417"/>
        <end position="427"/>
    </location>
</feature>
<evidence type="ECO:0000256" key="3">
    <source>
        <dbReference type="ARBA" id="ARBA00023125"/>
    </source>
</evidence>
<dbReference type="InterPro" id="IPR011598">
    <property type="entry name" value="bHLH_dom"/>
</dbReference>
<evidence type="ECO:0000256" key="1">
    <source>
        <dbReference type="ARBA" id="ARBA00004123"/>
    </source>
</evidence>
<keyword evidence="2" id="KW-0805">Transcription regulation</keyword>
<keyword evidence="5" id="KW-0539">Nucleus</keyword>
<dbReference type="GO" id="GO:1990837">
    <property type="term" value="F:sequence-specific double-stranded DNA binding"/>
    <property type="evidence" value="ECO:0007669"/>
    <property type="project" value="UniProtKB-ARBA"/>
</dbReference>
<dbReference type="Pfam" id="PF00010">
    <property type="entry name" value="HLH"/>
    <property type="match status" value="1"/>
</dbReference>
<evidence type="ECO:0000256" key="5">
    <source>
        <dbReference type="ARBA" id="ARBA00023242"/>
    </source>
</evidence>
<dbReference type="SUPFAM" id="SSF47459">
    <property type="entry name" value="HLH, helix-loop-helix DNA-binding domain"/>
    <property type="match status" value="1"/>
</dbReference>
<keyword evidence="3" id="KW-0238">DNA-binding</keyword>
<feature type="domain" description="BHLH" evidence="7">
    <location>
        <begin position="29"/>
        <end position="86"/>
    </location>
</feature>
<sequence>MVDYYSCKMSGSDEEFEPQMQTGMTKAELRRSNKPIMEKRRRARINQCLDELKSLILEAMKKDPTRHSKLEKADILEMTVKHLQQIQRQQLTTAVASDPAVLTKFRSGFSECANEVNRYVNHLENVDPTVKQRLVSHLNNCMTNLQQVSPYYNHYVPFMQDRMYSDVKVGFPSDGQSGDENNNGSSRIQIPNNVQLIPSRLPNGELALLVPPSSGIAANFPFFPPAADANTRLGQPSAFTAVQRTHSPLLSPSTSTSSFEENHHSESQYPTSLSPQMRFKVPEKSPASSSSKSLSSPETQKPQISSSSDRISPVIEQSKVEPSKREADIVESGFNTVPQSYRQPLSVITDKYNRTLELPKTGLKRHHSDGLLTVAEKRPRYHEATTSAASMGSPSSHSPSLKIKEECSPEVERITPVVSSESSQPANNDMWRPW</sequence>
<feature type="compositionally biased region" description="Basic and acidic residues" evidence="6">
    <location>
        <begin position="318"/>
        <end position="327"/>
    </location>
</feature>
<reference evidence="9 10" key="1">
    <citation type="journal article" date="2024" name="bioRxiv">
        <title>A reference genome for Trichogramma kaykai: A tiny desert-dwelling parasitoid wasp with competing sex-ratio distorters.</title>
        <authorList>
            <person name="Culotta J."/>
            <person name="Lindsey A.R."/>
        </authorList>
    </citation>
    <scope>NUCLEOTIDE SEQUENCE [LARGE SCALE GENOMIC DNA]</scope>
    <source>
        <strain evidence="9 10">KSX58</strain>
    </source>
</reference>
<feature type="region of interest" description="Disordered" evidence="6">
    <location>
        <begin position="383"/>
        <end position="434"/>
    </location>
</feature>
<evidence type="ECO:0000256" key="2">
    <source>
        <dbReference type="ARBA" id="ARBA00023015"/>
    </source>
</evidence>
<feature type="compositionally biased region" description="Low complexity" evidence="6">
    <location>
        <begin position="247"/>
        <end position="258"/>
    </location>
</feature>
<dbReference type="InterPro" id="IPR050370">
    <property type="entry name" value="HES_HEY"/>
</dbReference>
<evidence type="ECO:0000313" key="10">
    <source>
        <dbReference type="Proteomes" id="UP001627154"/>
    </source>
</evidence>
<dbReference type="Gene3D" id="4.10.280.10">
    <property type="entry name" value="Helix-loop-helix DNA-binding domain"/>
    <property type="match status" value="1"/>
</dbReference>
<dbReference type="AlphaFoldDB" id="A0ABD2XCM1"/>
<feature type="compositionally biased region" description="Polar residues" evidence="6">
    <location>
        <begin position="174"/>
        <end position="188"/>
    </location>
</feature>
<organism evidence="9 10">
    <name type="scientific">Trichogramma kaykai</name>
    <dbReference type="NCBI Taxonomy" id="54128"/>
    <lineage>
        <taxon>Eukaryota</taxon>
        <taxon>Metazoa</taxon>
        <taxon>Ecdysozoa</taxon>
        <taxon>Arthropoda</taxon>
        <taxon>Hexapoda</taxon>
        <taxon>Insecta</taxon>
        <taxon>Pterygota</taxon>
        <taxon>Neoptera</taxon>
        <taxon>Endopterygota</taxon>
        <taxon>Hymenoptera</taxon>
        <taxon>Apocrita</taxon>
        <taxon>Proctotrupomorpha</taxon>
        <taxon>Chalcidoidea</taxon>
        <taxon>Trichogrammatidae</taxon>
        <taxon>Trichogramma</taxon>
    </lineage>
</organism>
<dbReference type="FunFam" id="4.10.280.10:FF:000009">
    <property type="entry name" value="Transcription factor HES-1"/>
    <property type="match status" value="1"/>
</dbReference>
<dbReference type="SMART" id="SM00511">
    <property type="entry name" value="ORANGE"/>
    <property type="match status" value="1"/>
</dbReference>
<accession>A0ABD2XCM1</accession>
<dbReference type="Gene3D" id="6.10.250.980">
    <property type="match status" value="1"/>
</dbReference>
<dbReference type="PROSITE" id="PS50888">
    <property type="entry name" value="BHLH"/>
    <property type="match status" value="1"/>
</dbReference>
<feature type="compositionally biased region" description="Basic and acidic residues" evidence="6">
    <location>
        <begin position="402"/>
        <end position="413"/>
    </location>
</feature>
<dbReference type="SMART" id="SM00353">
    <property type="entry name" value="HLH"/>
    <property type="match status" value="1"/>
</dbReference>
<feature type="region of interest" description="Disordered" evidence="6">
    <location>
        <begin position="244"/>
        <end position="327"/>
    </location>
</feature>
<feature type="region of interest" description="Disordered" evidence="6">
    <location>
        <begin position="169"/>
        <end position="188"/>
    </location>
</feature>
<dbReference type="GO" id="GO:0005634">
    <property type="term" value="C:nucleus"/>
    <property type="evidence" value="ECO:0007669"/>
    <property type="project" value="UniProtKB-SubCell"/>
</dbReference>